<evidence type="ECO:0000256" key="6">
    <source>
        <dbReference type="ARBA" id="ARBA00022553"/>
    </source>
</evidence>
<evidence type="ECO:0000256" key="3">
    <source>
        <dbReference type="ARBA" id="ARBA00006175"/>
    </source>
</evidence>
<comment type="caution">
    <text evidence="17">The sequence shown here is derived from an EMBL/GenBank/DDBJ whole genome shotgun (WGS) entry which is preliminary data.</text>
</comment>
<keyword evidence="8" id="KW-0677">Repeat</keyword>
<dbReference type="OMA" id="MHYEEAN"/>
<gene>
    <name evidence="17" type="ORF">chiPu_0020784</name>
</gene>
<dbReference type="NCBIfam" id="TIGR00861">
    <property type="entry name" value="MIP"/>
    <property type="match status" value="1"/>
</dbReference>
<evidence type="ECO:0000256" key="16">
    <source>
        <dbReference type="SAM" id="Phobius"/>
    </source>
</evidence>
<dbReference type="OrthoDB" id="3222at2759"/>
<reference evidence="17 18" key="1">
    <citation type="journal article" date="2018" name="Nat. Ecol. Evol.">
        <title>Shark genomes provide insights into elasmobranch evolution and the origin of vertebrates.</title>
        <authorList>
            <person name="Hara Y"/>
            <person name="Yamaguchi K"/>
            <person name="Onimaru K"/>
            <person name="Kadota M"/>
            <person name="Koyanagi M"/>
            <person name="Keeley SD"/>
            <person name="Tatsumi K"/>
            <person name="Tanaka K"/>
            <person name="Motone F"/>
            <person name="Kageyama Y"/>
            <person name="Nozu R"/>
            <person name="Adachi N"/>
            <person name="Nishimura O"/>
            <person name="Nakagawa R"/>
            <person name="Tanegashima C"/>
            <person name="Kiyatake I"/>
            <person name="Matsumoto R"/>
            <person name="Murakumo K"/>
            <person name="Nishida K"/>
            <person name="Terakita A"/>
            <person name="Kuratani S"/>
            <person name="Sato K"/>
            <person name="Hyodo S Kuraku.S."/>
        </authorList>
    </citation>
    <scope>NUCLEOTIDE SEQUENCE [LARGE SCALE GENOMIC DNA]</scope>
</reference>
<sequence length="343" mass="37041">MHRPHPGIKPESQSQHSVQSLPPVTSVYLSTASKSSALCRCQAAMAAFKGIWTQQFWRAVSGEFLATLIFVLLGLGSTISWGDENAPLDIVLIALCFGLSIATMVQCFGHISGGHVNPVVTAAMVCTRKLSLAKGIFYIIGQCLGAISGAGILYLITPSRVAGELGVTKINRKLSAGHGLLVELFITFQLVFTIFATCDSKRDDLKGSTALAIGLSVVIGHLFAVNYTGASMNPARSFGPAVITGKWENHWVYWVGPMMGGIIAAALYEYLFCPDKELKNYLKDILKPIQPPGDKCIEAEDNRSQAVEYEDLVIKPGGSEIIAMDKNEDKMEKDVTKELLSSV</sequence>
<evidence type="ECO:0000256" key="5">
    <source>
        <dbReference type="ARBA" id="ARBA00022475"/>
    </source>
</evidence>
<feature type="transmembrane region" description="Helical" evidence="16">
    <location>
        <begin position="136"/>
        <end position="156"/>
    </location>
</feature>
<dbReference type="PRINTS" id="PR00783">
    <property type="entry name" value="MINTRINSICP"/>
</dbReference>
<comment type="similarity">
    <text evidence="3 15">Belongs to the MIP/aquaporin (TC 1.A.8) family.</text>
</comment>
<dbReference type="InterPro" id="IPR000425">
    <property type="entry name" value="MIP"/>
</dbReference>
<keyword evidence="11" id="KW-0325">Glycoprotein</keyword>
<dbReference type="CDD" id="cd00333">
    <property type="entry name" value="MIP"/>
    <property type="match status" value="1"/>
</dbReference>
<comment type="subunit">
    <text evidence="14">Homotetramer. The tetramers can form oligomeric arrays in membranes. The size of the oligomers differs between tissues and is smaller in skeletal muscle than in brain. Interaction between AQP4 oligomeric arrays in close-by cells can contribute to cell-cell adhesion. Part of a complex containing MLC1, TRPV4, HEPACAM and ATP1B1.</text>
</comment>
<evidence type="ECO:0000256" key="15">
    <source>
        <dbReference type="RuleBase" id="RU000477"/>
    </source>
</evidence>
<feature type="transmembrane region" description="Helical" evidence="16">
    <location>
        <begin position="88"/>
        <end position="108"/>
    </location>
</feature>
<feature type="transmembrane region" description="Helical" evidence="16">
    <location>
        <begin position="251"/>
        <end position="273"/>
    </location>
</feature>
<dbReference type="PRINTS" id="PR02016">
    <property type="entry name" value="AQUAPORIN4"/>
</dbReference>
<evidence type="ECO:0000256" key="12">
    <source>
        <dbReference type="ARBA" id="ARBA00034651"/>
    </source>
</evidence>
<evidence type="ECO:0000256" key="10">
    <source>
        <dbReference type="ARBA" id="ARBA00023136"/>
    </source>
</evidence>
<feature type="transmembrane region" description="Helical" evidence="16">
    <location>
        <begin position="210"/>
        <end position="231"/>
    </location>
</feature>
<comment type="subcellular location">
    <subcellularLocation>
        <location evidence="2">Basolateral cell membrane</location>
        <topology evidence="2">Multi-pass membrane protein</topology>
    </subcellularLocation>
    <subcellularLocation>
        <location evidence="1">Cell membrane</location>
        <location evidence="1">Sarcolemma</location>
        <topology evidence="1">Multi-pass membrane protein</topology>
    </subcellularLocation>
</comment>
<keyword evidence="7 15" id="KW-0812">Transmembrane</keyword>
<evidence type="ECO:0000256" key="14">
    <source>
        <dbReference type="ARBA" id="ARBA00046979"/>
    </source>
</evidence>
<dbReference type="EMBL" id="BEZZ01002940">
    <property type="protein sequence ID" value="GCC18389.1"/>
    <property type="molecule type" value="Genomic_DNA"/>
</dbReference>
<dbReference type="AlphaFoldDB" id="A0A401RJT5"/>
<keyword evidence="5" id="KW-1003">Cell membrane</keyword>
<dbReference type="InterPro" id="IPR023271">
    <property type="entry name" value="Aquaporin-like"/>
</dbReference>
<dbReference type="GO" id="GO:0016323">
    <property type="term" value="C:basolateral plasma membrane"/>
    <property type="evidence" value="ECO:0007669"/>
    <property type="project" value="UniProtKB-SubCell"/>
</dbReference>
<dbReference type="GO" id="GO:0009992">
    <property type="term" value="P:intracellular water homeostasis"/>
    <property type="evidence" value="ECO:0007669"/>
    <property type="project" value="UniProtKB-ARBA"/>
</dbReference>
<protein>
    <recommendedName>
        <fullName evidence="13">Aquaporin-4</fullName>
    </recommendedName>
</protein>
<evidence type="ECO:0000256" key="4">
    <source>
        <dbReference type="ARBA" id="ARBA00022448"/>
    </source>
</evidence>
<evidence type="ECO:0000256" key="7">
    <source>
        <dbReference type="ARBA" id="ARBA00022692"/>
    </source>
</evidence>
<evidence type="ECO:0000256" key="2">
    <source>
        <dbReference type="ARBA" id="ARBA00004554"/>
    </source>
</evidence>
<dbReference type="GO" id="GO:0015250">
    <property type="term" value="F:water channel activity"/>
    <property type="evidence" value="ECO:0007669"/>
    <property type="project" value="UniProtKB-ARBA"/>
</dbReference>
<feature type="transmembrane region" description="Helical" evidence="16">
    <location>
        <begin position="176"/>
        <end position="198"/>
    </location>
</feature>
<comment type="catalytic activity">
    <reaction evidence="12">
        <text>H2O(in) = H2O(out)</text>
        <dbReference type="Rhea" id="RHEA:29667"/>
        <dbReference type="ChEBI" id="CHEBI:15377"/>
    </reaction>
</comment>
<dbReference type="SUPFAM" id="SSF81338">
    <property type="entry name" value="Aquaporin-like"/>
    <property type="match status" value="1"/>
</dbReference>
<name>A0A401RJT5_CHIPU</name>
<keyword evidence="9 16" id="KW-1133">Transmembrane helix</keyword>
<dbReference type="PANTHER" id="PTHR19139">
    <property type="entry name" value="AQUAPORIN TRANSPORTER"/>
    <property type="match status" value="1"/>
</dbReference>
<evidence type="ECO:0000256" key="1">
    <source>
        <dbReference type="ARBA" id="ARBA00004415"/>
    </source>
</evidence>
<evidence type="ECO:0000256" key="9">
    <source>
        <dbReference type="ARBA" id="ARBA00022989"/>
    </source>
</evidence>
<evidence type="ECO:0000256" key="11">
    <source>
        <dbReference type="ARBA" id="ARBA00023180"/>
    </source>
</evidence>
<evidence type="ECO:0000313" key="18">
    <source>
        <dbReference type="Proteomes" id="UP000287033"/>
    </source>
</evidence>
<evidence type="ECO:0000256" key="8">
    <source>
        <dbReference type="ARBA" id="ARBA00022737"/>
    </source>
</evidence>
<keyword evidence="18" id="KW-1185">Reference proteome</keyword>
<keyword evidence="10 16" id="KW-0472">Membrane</keyword>
<accession>A0A401RJT5</accession>
<keyword evidence="4 15" id="KW-0813">Transport</keyword>
<dbReference type="GO" id="GO:0042383">
    <property type="term" value="C:sarcolemma"/>
    <property type="evidence" value="ECO:0007669"/>
    <property type="project" value="UniProtKB-SubCell"/>
</dbReference>
<feature type="transmembrane region" description="Helical" evidence="16">
    <location>
        <begin position="64"/>
        <end position="82"/>
    </location>
</feature>
<evidence type="ECO:0000256" key="13">
    <source>
        <dbReference type="ARBA" id="ARBA00040878"/>
    </source>
</evidence>
<dbReference type="STRING" id="137246.A0A401RJT5"/>
<dbReference type="Proteomes" id="UP000287033">
    <property type="component" value="Unassembled WGS sequence"/>
</dbReference>
<keyword evidence="6" id="KW-0597">Phosphoprotein</keyword>
<evidence type="ECO:0000313" key="17">
    <source>
        <dbReference type="EMBL" id="GCC18389.1"/>
    </source>
</evidence>
<dbReference type="InterPro" id="IPR034294">
    <property type="entry name" value="Aquaporin_transptr"/>
</dbReference>
<dbReference type="PANTHER" id="PTHR19139:SF34">
    <property type="entry name" value="AQUAPORIN-4"/>
    <property type="match status" value="1"/>
</dbReference>
<organism evidence="17 18">
    <name type="scientific">Chiloscyllium punctatum</name>
    <name type="common">Brownbanded bambooshark</name>
    <name type="synonym">Hemiscyllium punctatum</name>
    <dbReference type="NCBI Taxonomy" id="137246"/>
    <lineage>
        <taxon>Eukaryota</taxon>
        <taxon>Metazoa</taxon>
        <taxon>Chordata</taxon>
        <taxon>Craniata</taxon>
        <taxon>Vertebrata</taxon>
        <taxon>Chondrichthyes</taxon>
        <taxon>Elasmobranchii</taxon>
        <taxon>Galeomorphii</taxon>
        <taxon>Galeoidea</taxon>
        <taxon>Orectolobiformes</taxon>
        <taxon>Hemiscylliidae</taxon>
        <taxon>Chiloscyllium</taxon>
    </lineage>
</organism>
<dbReference type="Pfam" id="PF00230">
    <property type="entry name" value="MIP"/>
    <property type="match status" value="1"/>
</dbReference>
<proteinExistence type="inferred from homology"/>
<dbReference type="Gene3D" id="1.20.1080.10">
    <property type="entry name" value="Glycerol uptake facilitator protein"/>
    <property type="match status" value="1"/>
</dbReference>
<dbReference type="FunFam" id="1.20.1080.10:FF:000009">
    <property type="entry name" value="aquaporin-4 isoform X1"/>
    <property type="match status" value="1"/>
</dbReference>